<reference evidence="2 3" key="1">
    <citation type="submission" date="2018-06" db="EMBL/GenBank/DDBJ databases">
        <title>Genome Sequence of the Brown Rot Fungal Pathogen Monilinia fructigena.</title>
        <authorList>
            <person name="Landi L."/>
            <person name="De Miccolis Angelini R.M."/>
            <person name="Pollastro S."/>
            <person name="Abate D."/>
            <person name="Faretra F."/>
            <person name="Romanazzi G."/>
        </authorList>
    </citation>
    <scope>NUCLEOTIDE SEQUENCE [LARGE SCALE GENOMIC DNA]</scope>
    <source>
        <strain evidence="2 3">Mfrg269</strain>
    </source>
</reference>
<organism evidence="2 3">
    <name type="scientific">Monilinia fructigena</name>
    <dbReference type="NCBI Taxonomy" id="38457"/>
    <lineage>
        <taxon>Eukaryota</taxon>
        <taxon>Fungi</taxon>
        <taxon>Dikarya</taxon>
        <taxon>Ascomycota</taxon>
        <taxon>Pezizomycotina</taxon>
        <taxon>Leotiomycetes</taxon>
        <taxon>Helotiales</taxon>
        <taxon>Sclerotiniaceae</taxon>
        <taxon>Monilinia</taxon>
    </lineage>
</organism>
<protein>
    <submittedName>
        <fullName evidence="2">Uncharacterized protein</fullName>
    </submittedName>
</protein>
<feature type="compositionally biased region" description="Low complexity" evidence="1">
    <location>
        <begin position="458"/>
        <end position="471"/>
    </location>
</feature>
<sequence>MADGNEDSYLYMKSYSRPLHELDNGRTDSGKLPSSRIPKKVSADTQSSPTPIVRSPSLKAVVGHNYPNIPQLMEGPTAGPSNYDECMAFDLYEQDPDMDFDCEEYNLRRQSSEFRLNFEDMIYTQRSALDSAWEMLIPKGLHPAYLTGDEFVKLVLSQGNDTAKWMDVNIPVLHRRALQKAAAARQKLSNAGISPFELTQEYLESFEWMDKIEQDNFIKTMQSLQLQVAFQKQGLSMRIEDIDNITPVDDEKNIGKSDTKLVNGLCVPGDGSYAADEAFMADQISLAEFEDQFWDDDFKQASALSSSVPTQQRTQSVTARDHDQHSWETILKSIIHSQSTAQSITQPTSLDPTDKHLEPVERREVRENSDDVYQNAKNTYTIENGSLKLSQFSQLQASSPKCCSCSHVPPPLSPKNPNTHVIFSLQDPPPISPTRSAQDGYVSDSLESVASNGKDNKSSGSGSQSTTSGKTEGSGKSGKRDSIGKRLNDSPRSLKKKLSSVFGTIGRSGKNKYHVSLEN</sequence>
<evidence type="ECO:0000256" key="1">
    <source>
        <dbReference type="SAM" id="MobiDB-lite"/>
    </source>
</evidence>
<feature type="compositionally biased region" description="Basic and acidic residues" evidence="1">
    <location>
        <begin position="352"/>
        <end position="369"/>
    </location>
</feature>
<dbReference type="EMBL" id="QKRW01000030">
    <property type="protein sequence ID" value="RAL61567.1"/>
    <property type="molecule type" value="Genomic_DNA"/>
</dbReference>
<feature type="region of interest" description="Disordered" evidence="1">
    <location>
        <begin position="15"/>
        <end position="53"/>
    </location>
</feature>
<dbReference type="OrthoDB" id="3507533at2759"/>
<feature type="compositionally biased region" description="Polar residues" evidence="1">
    <location>
        <begin position="304"/>
        <end position="318"/>
    </location>
</feature>
<feature type="region of interest" description="Disordered" evidence="1">
    <location>
        <begin position="338"/>
        <end position="373"/>
    </location>
</feature>
<feature type="region of interest" description="Disordered" evidence="1">
    <location>
        <begin position="304"/>
        <end position="323"/>
    </location>
</feature>
<gene>
    <name evidence="2" type="ORF">DID88_009606</name>
</gene>
<comment type="caution">
    <text evidence="2">The sequence shown here is derived from an EMBL/GenBank/DDBJ whole genome shotgun (WGS) entry which is preliminary data.</text>
</comment>
<feature type="compositionally biased region" description="Basic and acidic residues" evidence="1">
    <location>
        <begin position="478"/>
        <end position="489"/>
    </location>
</feature>
<accession>A0A395IMN9</accession>
<feature type="region of interest" description="Disordered" evidence="1">
    <location>
        <begin position="416"/>
        <end position="519"/>
    </location>
</feature>
<evidence type="ECO:0000313" key="2">
    <source>
        <dbReference type="EMBL" id="RAL61567.1"/>
    </source>
</evidence>
<dbReference type="Proteomes" id="UP000249056">
    <property type="component" value="Unassembled WGS sequence"/>
</dbReference>
<feature type="compositionally biased region" description="Polar residues" evidence="1">
    <location>
        <begin position="338"/>
        <end position="351"/>
    </location>
</feature>
<feature type="compositionally biased region" description="Basic and acidic residues" evidence="1">
    <location>
        <begin position="18"/>
        <end position="29"/>
    </location>
</feature>
<name>A0A395IMN9_9HELO</name>
<keyword evidence="3" id="KW-1185">Reference proteome</keyword>
<dbReference type="AlphaFoldDB" id="A0A395IMN9"/>
<proteinExistence type="predicted"/>
<evidence type="ECO:0000313" key="3">
    <source>
        <dbReference type="Proteomes" id="UP000249056"/>
    </source>
</evidence>